<organism evidence="1 2">
    <name type="scientific">Levilactobacillus spicheri</name>
    <dbReference type="NCBI Taxonomy" id="216463"/>
    <lineage>
        <taxon>Bacteria</taxon>
        <taxon>Bacillati</taxon>
        <taxon>Bacillota</taxon>
        <taxon>Bacilli</taxon>
        <taxon>Lactobacillales</taxon>
        <taxon>Lactobacillaceae</taxon>
        <taxon>Levilactobacillus</taxon>
    </lineage>
</organism>
<protein>
    <submittedName>
        <fullName evidence="1">Uncharacterized protein</fullName>
    </submittedName>
</protein>
<dbReference type="AlphaFoldDB" id="A0A0F3RTH7"/>
<dbReference type="Proteomes" id="UP000033491">
    <property type="component" value="Unassembled WGS sequence"/>
</dbReference>
<proteinExistence type="predicted"/>
<dbReference type="EMBL" id="JZCR01000009">
    <property type="protein sequence ID" value="KJW13210.1"/>
    <property type="molecule type" value="Genomic_DNA"/>
</dbReference>
<dbReference type="PATRIC" id="fig|216463.3.peg.2667"/>
<reference evidence="1 2" key="1">
    <citation type="submission" date="2015-03" db="EMBL/GenBank/DDBJ databases">
        <authorList>
            <person name="Zheng J."/>
            <person name="Ganezle M."/>
        </authorList>
    </citation>
    <scope>NUCLEOTIDE SEQUENCE [LARGE SCALE GENOMIC DNA]</scope>
    <source>
        <strain evidence="1 2">LP38</strain>
    </source>
</reference>
<evidence type="ECO:0000313" key="2">
    <source>
        <dbReference type="Proteomes" id="UP000033491"/>
    </source>
</evidence>
<accession>A0A0F3RTH7</accession>
<comment type="caution">
    <text evidence="1">The sequence shown here is derived from an EMBL/GenBank/DDBJ whole genome shotgun (WGS) entry which is preliminary data.</text>
</comment>
<sequence length="74" mass="7936">MIMVASLSRLKRVTPPGQRNRGDLMAVVKLMLPGVLGQVTSRPSSGDLRFLQGFGVVPTTAILLAGVKRMLLSM</sequence>
<evidence type="ECO:0000313" key="1">
    <source>
        <dbReference type="EMBL" id="KJW13210.1"/>
    </source>
</evidence>
<name>A0A0F3RTH7_9LACO</name>
<gene>
    <name evidence="1" type="ORF">VC81_04190</name>
</gene>